<dbReference type="Pfam" id="PF00550">
    <property type="entry name" value="PP-binding"/>
    <property type="match status" value="1"/>
</dbReference>
<name>A0ABX6KQ31_CHRGL</name>
<protein>
    <submittedName>
        <fullName evidence="2">Amino acid adenylation domain-containing protein</fullName>
    </submittedName>
</protein>
<dbReference type="SUPFAM" id="SSF52777">
    <property type="entry name" value="CoA-dependent acyltransferases"/>
    <property type="match status" value="2"/>
</dbReference>
<dbReference type="PROSITE" id="PS00455">
    <property type="entry name" value="AMP_BINDING"/>
    <property type="match status" value="1"/>
</dbReference>
<dbReference type="InterPro" id="IPR029058">
    <property type="entry name" value="AB_hydrolase_fold"/>
</dbReference>
<dbReference type="Gene3D" id="3.40.50.980">
    <property type="match status" value="2"/>
</dbReference>
<dbReference type="RefSeq" id="WP_168238276.1">
    <property type="nucleotide sequence ID" value="NZ_CP050995.1"/>
</dbReference>
<evidence type="ECO:0000313" key="3">
    <source>
        <dbReference type="Proteomes" id="UP000501570"/>
    </source>
</evidence>
<dbReference type="Pfam" id="PF00501">
    <property type="entry name" value="AMP-binding"/>
    <property type="match status" value="1"/>
</dbReference>
<dbReference type="Pfam" id="PF00975">
    <property type="entry name" value="Thioesterase"/>
    <property type="match status" value="1"/>
</dbReference>
<dbReference type="Proteomes" id="UP000501570">
    <property type="component" value="Chromosome"/>
</dbReference>
<dbReference type="Pfam" id="PF00668">
    <property type="entry name" value="Condensation"/>
    <property type="match status" value="1"/>
</dbReference>
<dbReference type="InterPro" id="IPR036736">
    <property type="entry name" value="ACP-like_sf"/>
</dbReference>
<dbReference type="InterPro" id="IPR045851">
    <property type="entry name" value="AMP-bd_C_sf"/>
</dbReference>
<gene>
    <name evidence="2" type="ORF">FOB44_08665</name>
</gene>
<dbReference type="InterPro" id="IPR020845">
    <property type="entry name" value="AMP-binding_CS"/>
</dbReference>
<dbReference type="PANTHER" id="PTHR45527">
    <property type="entry name" value="NONRIBOSOMAL PEPTIDE SYNTHETASE"/>
    <property type="match status" value="1"/>
</dbReference>
<sequence length="1378" mass="157881">MTTVIEVLNRAKKNNIHVFVEDRKLFIKLPNKAEVDPAVLGALKEHKESILDFFNQNRFLTIANVDVIPKVDHEKIKEFPLSNAQKRLWIIDKVSGSQNFHIPTLLRLEGKLSIHDLKKAFVQLIERHAVLRTVFGENEGEPFQRVLSAEGWDLNVILDTAEDYTEIISREVNTPFDLQHDYPVRAALIKIVENVYTLVFVIHHIATDEWSTPIIISELMEFYISNVENRMANLKPLSIQYIDYSYWQNEEENKNKVKDDLEYWVKKLEGMEALDLCTDFERPHILSTKGRTLSFTIDKEITEGLRTLSNMNDTTMYMTFFAVINILLGKYSQQDDLCIGTPVANRTNIAIADLVGFFVNTLPIRTQIDCELRFTEFLKQVKGNILEAIEHQNAPFENIIDALNAKRDLSRNPIFQTIFTYNSESAYTYGSVDDLKIDYENYESQYSKFDINFNVSEIGDELQLVIQYCPDLFLEETICQMVSHLKYICTSVIAEPSKKIKDIDIITDQERERLIAELNDTKIDYSYEKTIIDQFEERVLLDPDGLAIISEGIQLTYKDLNDKANTLAHYMIENHDIGSEDIIAVSVPRSHWYIISILAVLKAGACYLPIDLQYPEGRKKTIIQDTKPKLIIAVSEIFDQVMSWNQEYFIIDLMFNSIQDNTANPERRQNILHSLAYIIYTSGTTGKPKGIMIEHKSLINFCYWQGDTYKITSQSRSMVSAGISFDASVLETFPYLIQGAALYIVNDDTIRFDADAIEKFIVHHKISHCYLSPQVCMELIKKDAKISDTKILTGGESVILPKPTSLNLYNNYGPTENTVITTYSKVTEKSIGTIPIGKPISNTEVYIVDENLKFLPKGIVGELCISGAGLARGYLNDENSEKFVKNPFKEGNIKMYRTGDYANWDNTGNLIFRGRKDNQVKIRGFRIDLKEIEMMINELDKVNINKSIVITNENNSQQIVTFLVVKTDVSIDDISEFLKTRLPYYMLPSRFILLEEMPLTSSGKTDIKKLHSIADSYAKNVEPGLVDESNYGDVERELVHIWENVLNKKGIGIYDDFFELGGYSLLATKIVALVEKRFHVKLPLSVFFELPQISSISDFIKENTKQTTSTIIQIQTKGDKKPIYLAPAGGGNVYGYFNLSKKMGENQPLYSFDFPGLDGISPIPETVEEVAEKFIEELLLFDKSNSFILGGYSFGGTIAYEMSLQLLAKGYHVEQLIIIDTDDPVIKENDYKQKSYKEWLLFFKDLFNYSQQINIQMEEADIINASDAEAFEYFHKLLTESGEAWSEDQVKGFLHTYIANTEASQKYIPVKDHIEVPITYFKANQNKTIYKDCRENNDPGIEWRSRTSGFYKSYIMDCSHLTIMDEHNLEFIANQINS</sequence>
<proteinExistence type="predicted"/>
<dbReference type="PROSITE" id="PS50075">
    <property type="entry name" value="CARRIER"/>
    <property type="match status" value="1"/>
</dbReference>
<reference evidence="2 3" key="1">
    <citation type="submission" date="2019-09" db="EMBL/GenBank/DDBJ databases">
        <title>FDA dAtabase for Regulatory Grade micrObial Sequences (FDA-ARGOS): Supporting development and validation of Infectious Disease Dx tests.</title>
        <authorList>
            <person name="Sciortino C."/>
            <person name="Tallon L."/>
            <person name="Sadzewicz L."/>
            <person name="Vavikolanu K."/>
            <person name="Mehta A."/>
            <person name="Aluvathingal J."/>
            <person name="Nadendla S."/>
            <person name="Nandy P."/>
            <person name="Geyer C."/>
            <person name="Yan Y."/>
            <person name="Sichtig H."/>
        </authorList>
    </citation>
    <scope>NUCLEOTIDE SEQUENCE [LARGE SCALE GENOMIC DNA]</scope>
    <source>
        <strain evidence="2 3">FDAARGOS_636</strain>
    </source>
</reference>
<feature type="domain" description="Carrier" evidence="1">
    <location>
        <begin position="1029"/>
        <end position="1104"/>
    </location>
</feature>
<evidence type="ECO:0000313" key="2">
    <source>
        <dbReference type="EMBL" id="QIY90736.1"/>
    </source>
</evidence>
<dbReference type="SUPFAM" id="SSF53474">
    <property type="entry name" value="alpha/beta-Hydrolases"/>
    <property type="match status" value="1"/>
</dbReference>
<evidence type="ECO:0000259" key="1">
    <source>
        <dbReference type="PROSITE" id="PS50075"/>
    </source>
</evidence>
<dbReference type="InterPro" id="IPR010071">
    <property type="entry name" value="AA_adenyl_dom"/>
</dbReference>
<dbReference type="Gene3D" id="3.30.559.10">
    <property type="entry name" value="Chloramphenicol acetyltransferase-like domain"/>
    <property type="match status" value="1"/>
</dbReference>
<dbReference type="InterPro" id="IPR001031">
    <property type="entry name" value="Thioesterase"/>
</dbReference>
<accession>A0ABX6KQ31</accession>
<dbReference type="Gene3D" id="3.40.50.1820">
    <property type="entry name" value="alpha/beta hydrolase"/>
    <property type="match status" value="1"/>
</dbReference>
<dbReference type="CDD" id="cd05930">
    <property type="entry name" value="A_NRPS"/>
    <property type="match status" value="1"/>
</dbReference>
<keyword evidence="3" id="KW-1185">Reference proteome</keyword>
<dbReference type="InterPro" id="IPR000873">
    <property type="entry name" value="AMP-dep_synth/lig_dom"/>
</dbReference>
<dbReference type="InterPro" id="IPR001242">
    <property type="entry name" value="Condensation_dom"/>
</dbReference>
<dbReference type="Gene3D" id="3.30.300.30">
    <property type="match status" value="1"/>
</dbReference>
<dbReference type="EMBL" id="CP050995">
    <property type="protein sequence ID" value="QIY90736.1"/>
    <property type="molecule type" value="Genomic_DNA"/>
</dbReference>
<dbReference type="CDD" id="cd19531">
    <property type="entry name" value="LCL_NRPS-like"/>
    <property type="match status" value="1"/>
</dbReference>
<organism evidence="2 3">
    <name type="scientific">Chryseobacterium gallinarum</name>
    <dbReference type="NCBI Taxonomy" id="1324352"/>
    <lineage>
        <taxon>Bacteria</taxon>
        <taxon>Pseudomonadati</taxon>
        <taxon>Bacteroidota</taxon>
        <taxon>Flavobacteriia</taxon>
        <taxon>Flavobacteriales</taxon>
        <taxon>Weeksellaceae</taxon>
        <taxon>Chryseobacterium group</taxon>
        <taxon>Chryseobacterium</taxon>
    </lineage>
</organism>
<dbReference type="Gene3D" id="3.30.559.30">
    <property type="entry name" value="Nonribosomal peptide synthetase, condensation domain"/>
    <property type="match status" value="1"/>
</dbReference>
<dbReference type="SUPFAM" id="SSF56801">
    <property type="entry name" value="Acetyl-CoA synthetase-like"/>
    <property type="match status" value="1"/>
</dbReference>
<dbReference type="InterPro" id="IPR009081">
    <property type="entry name" value="PP-bd_ACP"/>
</dbReference>
<dbReference type="NCBIfam" id="TIGR01733">
    <property type="entry name" value="AA-adenyl-dom"/>
    <property type="match status" value="1"/>
</dbReference>
<dbReference type="Gene3D" id="1.10.1200.10">
    <property type="entry name" value="ACP-like"/>
    <property type="match status" value="1"/>
</dbReference>
<dbReference type="InterPro" id="IPR023213">
    <property type="entry name" value="CAT-like_dom_sf"/>
</dbReference>
<dbReference type="PANTHER" id="PTHR45527:SF1">
    <property type="entry name" value="FATTY ACID SYNTHASE"/>
    <property type="match status" value="1"/>
</dbReference>
<dbReference type="SUPFAM" id="SSF47336">
    <property type="entry name" value="ACP-like"/>
    <property type="match status" value="1"/>
</dbReference>
<dbReference type="Gene3D" id="2.30.38.10">
    <property type="entry name" value="Luciferase, Domain 3"/>
    <property type="match status" value="1"/>
</dbReference>